<evidence type="ECO:0000313" key="4">
    <source>
        <dbReference type="Proteomes" id="UP001610334"/>
    </source>
</evidence>
<dbReference type="EMBL" id="JBFXLT010000102">
    <property type="protein sequence ID" value="KAL2808849.1"/>
    <property type="molecule type" value="Genomic_DNA"/>
</dbReference>
<sequence length="287" mass="32166">MKNATAPQVKRNIERGLIPRDGYPGFSSWISEDADHEGFIFRRFSRLSARNLLNLQSQLIRIEQDLEILDKESRQILDVGLRRWETFEDQAKDPTNKLAQRRRALYDELEIKMKGYHEALVLQSSISNLRRPRTRVFKALQNWFSGGSQGKSAILNGRAATLLDDPQDLVALRTPADEDVLSRSLQDHWPFPGREFDAGFISHFQERHVVIVVAVISVITSASLLVGAIVSLYIVQEPKSRLAMIAGFTALFAISVTLMTNARRAEVFAATAAYAAVLVVFVSGNLG</sequence>
<accession>A0ABR4H088</accession>
<comment type="caution">
    <text evidence="3">The sequence shown here is derived from an EMBL/GenBank/DDBJ whole genome shotgun (WGS) entry which is preliminary data.</text>
</comment>
<dbReference type="InterPro" id="IPR046529">
    <property type="entry name" value="DUF6594"/>
</dbReference>
<keyword evidence="1" id="KW-1133">Transmembrane helix</keyword>
<dbReference type="PANTHER" id="PTHR34502">
    <property type="entry name" value="DUF6594 DOMAIN-CONTAINING PROTEIN-RELATED"/>
    <property type="match status" value="1"/>
</dbReference>
<proteinExistence type="predicted"/>
<dbReference type="Pfam" id="PF20237">
    <property type="entry name" value="DUF6594"/>
    <property type="match status" value="1"/>
</dbReference>
<keyword evidence="1" id="KW-0812">Transmembrane</keyword>
<feature type="transmembrane region" description="Helical" evidence="1">
    <location>
        <begin position="241"/>
        <end position="260"/>
    </location>
</feature>
<feature type="transmembrane region" description="Helical" evidence="1">
    <location>
        <begin position="267"/>
        <end position="286"/>
    </location>
</feature>
<gene>
    <name evidence="3" type="ORF">BJX63DRAFT_407710</name>
</gene>
<keyword evidence="4" id="KW-1185">Reference proteome</keyword>
<evidence type="ECO:0000313" key="3">
    <source>
        <dbReference type="EMBL" id="KAL2808849.1"/>
    </source>
</evidence>
<evidence type="ECO:0000256" key="1">
    <source>
        <dbReference type="SAM" id="Phobius"/>
    </source>
</evidence>
<keyword evidence="1" id="KW-0472">Membrane</keyword>
<feature type="domain" description="DUF6594" evidence="2">
    <location>
        <begin position="23"/>
        <end position="279"/>
    </location>
</feature>
<reference evidence="3 4" key="1">
    <citation type="submission" date="2024-07" db="EMBL/GenBank/DDBJ databases">
        <title>Section-level genome sequencing and comparative genomics of Aspergillus sections Usti and Cavernicolus.</title>
        <authorList>
            <consortium name="Lawrence Berkeley National Laboratory"/>
            <person name="Nybo J.L."/>
            <person name="Vesth T.C."/>
            <person name="Theobald S."/>
            <person name="Frisvad J.C."/>
            <person name="Larsen T.O."/>
            <person name="Kjaerboelling I."/>
            <person name="Rothschild-Mancinelli K."/>
            <person name="Lyhne E.K."/>
            <person name="Kogle M.E."/>
            <person name="Barry K."/>
            <person name="Clum A."/>
            <person name="Na H."/>
            <person name="Ledsgaard L."/>
            <person name="Lin J."/>
            <person name="Lipzen A."/>
            <person name="Kuo A."/>
            <person name="Riley R."/>
            <person name="Mondo S."/>
            <person name="Labutti K."/>
            <person name="Haridas S."/>
            <person name="Pangalinan J."/>
            <person name="Salamov A.A."/>
            <person name="Simmons B.A."/>
            <person name="Magnuson J.K."/>
            <person name="Chen J."/>
            <person name="Drula E."/>
            <person name="Henrissat B."/>
            <person name="Wiebenga A."/>
            <person name="Lubbers R.J."/>
            <person name="Gomes A.C."/>
            <person name="Makela M.R."/>
            <person name="Stajich J."/>
            <person name="Grigoriev I.V."/>
            <person name="Mortensen U.H."/>
            <person name="De Vries R.P."/>
            <person name="Baker S.E."/>
            <person name="Andersen M.R."/>
        </authorList>
    </citation>
    <scope>NUCLEOTIDE SEQUENCE [LARGE SCALE GENOMIC DNA]</scope>
    <source>
        <strain evidence="3 4">CBS 588.65</strain>
    </source>
</reference>
<name>A0ABR4H088_9EURO</name>
<dbReference type="Proteomes" id="UP001610334">
    <property type="component" value="Unassembled WGS sequence"/>
</dbReference>
<evidence type="ECO:0000259" key="2">
    <source>
        <dbReference type="Pfam" id="PF20237"/>
    </source>
</evidence>
<organism evidence="3 4">
    <name type="scientific">Aspergillus granulosus</name>
    <dbReference type="NCBI Taxonomy" id="176169"/>
    <lineage>
        <taxon>Eukaryota</taxon>
        <taxon>Fungi</taxon>
        <taxon>Dikarya</taxon>
        <taxon>Ascomycota</taxon>
        <taxon>Pezizomycotina</taxon>
        <taxon>Eurotiomycetes</taxon>
        <taxon>Eurotiomycetidae</taxon>
        <taxon>Eurotiales</taxon>
        <taxon>Aspergillaceae</taxon>
        <taxon>Aspergillus</taxon>
        <taxon>Aspergillus subgen. Nidulantes</taxon>
    </lineage>
</organism>
<feature type="transmembrane region" description="Helical" evidence="1">
    <location>
        <begin position="209"/>
        <end position="235"/>
    </location>
</feature>
<protein>
    <recommendedName>
        <fullName evidence="2">DUF6594 domain-containing protein</fullName>
    </recommendedName>
</protein>
<dbReference type="PANTHER" id="PTHR34502:SF4">
    <property type="entry name" value="DUF6594 DOMAIN-CONTAINING PROTEIN"/>
    <property type="match status" value="1"/>
</dbReference>